<gene>
    <name evidence="2" type="ORF">POCULU_LOCUS7625</name>
</gene>
<evidence type="ECO:0000256" key="1">
    <source>
        <dbReference type="SAM" id="Phobius"/>
    </source>
</evidence>
<feature type="transmembrane region" description="Helical" evidence="1">
    <location>
        <begin position="940"/>
        <end position="962"/>
    </location>
</feature>
<keyword evidence="1" id="KW-1133">Transmembrane helix</keyword>
<comment type="caution">
    <text evidence="2">The sequence shown here is derived from an EMBL/GenBank/DDBJ whole genome shotgun (WGS) entry which is preliminary data.</text>
</comment>
<dbReference type="AlphaFoldDB" id="A0A9N9CJN0"/>
<organism evidence="2 3">
    <name type="scientific">Paraglomus occultum</name>
    <dbReference type="NCBI Taxonomy" id="144539"/>
    <lineage>
        <taxon>Eukaryota</taxon>
        <taxon>Fungi</taxon>
        <taxon>Fungi incertae sedis</taxon>
        <taxon>Mucoromycota</taxon>
        <taxon>Glomeromycotina</taxon>
        <taxon>Glomeromycetes</taxon>
        <taxon>Paraglomerales</taxon>
        <taxon>Paraglomeraceae</taxon>
        <taxon>Paraglomus</taxon>
    </lineage>
</organism>
<name>A0A9N9CJN0_9GLOM</name>
<keyword evidence="1" id="KW-0812">Transmembrane</keyword>
<keyword evidence="3" id="KW-1185">Reference proteome</keyword>
<dbReference type="Proteomes" id="UP000789572">
    <property type="component" value="Unassembled WGS sequence"/>
</dbReference>
<feature type="transmembrane region" description="Helical" evidence="1">
    <location>
        <begin position="974"/>
        <end position="1007"/>
    </location>
</feature>
<dbReference type="InterPro" id="IPR036322">
    <property type="entry name" value="WD40_repeat_dom_sf"/>
</dbReference>
<keyword evidence="1" id="KW-0472">Membrane</keyword>
<dbReference type="OrthoDB" id="2433234at2759"/>
<evidence type="ECO:0000313" key="3">
    <source>
        <dbReference type="Proteomes" id="UP000789572"/>
    </source>
</evidence>
<evidence type="ECO:0000313" key="2">
    <source>
        <dbReference type="EMBL" id="CAG8604207.1"/>
    </source>
</evidence>
<feature type="transmembrane region" description="Helical" evidence="1">
    <location>
        <begin position="1083"/>
        <end position="1111"/>
    </location>
</feature>
<feature type="transmembrane region" description="Helical" evidence="1">
    <location>
        <begin position="879"/>
        <end position="903"/>
    </location>
</feature>
<dbReference type="EMBL" id="CAJVPJ010001806">
    <property type="protein sequence ID" value="CAG8604207.1"/>
    <property type="molecule type" value="Genomic_DNA"/>
</dbReference>
<sequence>MDRKFRSYSSQEDGDSKKKFYIAISDDGREVVKFNTVTQTLETFKVSYSRRIGRPQFEPTGFSYNVKSDYISTAERLARWSIAISNAINEDGLTIVALSFYVTDKQTDKNEQEKFLLKEDGGEDSERNSPDYSSTRVFIIGDSKNTVEQKTSSTKNARRIATSVDYVAGIVNFTPLPNSKYKWLLTVLNEEGLFQHKINPNKTGAKDTVHAYDLKDGKHILEFSNHKNPSLVGLETPIYAISNNRALLAACLDNTSVAIYLLENSLECGKKHLMETQRVTLIEFINDDEWLLILKEDRDTHDVEATIWELFTCRPVRNVKINELNNFFQNPSNILYSTACAGNTPIYVSDDGELRSFLEHIILDSEEESLDTSNEIELECPKVYELEESTKSLKKSSGRLIVDKMWPWKSGDDIIGVWLDKDKRKQFIIEKTCVQLWKKIKNGKPRLLYMYVKPKKGTEKFTSSDTEEAVLDDMKERISVLDDTKEGISVLDDIKEETTNLDKKEYENLTSGYSANKPRIAIDGEKFRFRKTADENSEYNLEIRWPLDPCKVVIDACQALYEYVDKDSKQKEGNYIKYYELKHQLTDIVRRFIRKHPNEWRLLEVRYELMQCLLCGGCSRLIKELVAVSDVTEGEHSVDEGNKYMRNWQIPLHFPREYTWETDEDGNPTKKKSDLIITIEEKAKLTDNFLTYYAHFSNEHFGWICTVRKALHCLIGKEHLDIPKNRFFAHPSFMGIPTSQHEIPLRTYSNIFGSLPKLTDNLKLLRVEKVVENMRHVQLKTDMKTIRYMISSRNLFYFIVIPSYVWEFALHIWHIVYRTRDPEKSPETYVKVLRRVPMPCDENVAKLLQQFVNDEYSEIIFDNPAIAGLINSTWAVASFYYQAYMLLHIYFLLAFGTFVFYFNDTDKQRAIAYITGALGICLVILELLTIPWLTSTQEDYIGSTILHILTAAATFMLWLKLLMLLKPYEGVGTYVYIIISIFEHISLFFVSLFLLVFAIGHTMYVFLHDPSDVNLTPDSLSFGVNLTTPNGPVETNYTVYQILDEKTVSDNNFANLWNSVISTYGWTNGRWDGLDWNSYALKLFVIVSSLLLVIVLLNILIAIIGDVYVAAKITGRRAIVRSRAIFLVYYCRWILNAIRESNSQYIYVFGNHVQFENWGEEKKKFRNLTDPLAGRAAKSDKKINLEALIRKIGKEIKLFTYRRAS</sequence>
<reference evidence="2" key="1">
    <citation type="submission" date="2021-06" db="EMBL/GenBank/DDBJ databases">
        <authorList>
            <person name="Kallberg Y."/>
            <person name="Tangrot J."/>
            <person name="Rosling A."/>
        </authorList>
    </citation>
    <scope>NUCLEOTIDE SEQUENCE</scope>
    <source>
        <strain evidence="2">IA702</strain>
    </source>
</reference>
<proteinExistence type="predicted"/>
<feature type="transmembrane region" description="Helical" evidence="1">
    <location>
        <begin position="910"/>
        <end position="934"/>
    </location>
</feature>
<dbReference type="SUPFAM" id="SSF50978">
    <property type="entry name" value="WD40 repeat-like"/>
    <property type="match status" value="1"/>
</dbReference>
<accession>A0A9N9CJN0</accession>
<protein>
    <submittedName>
        <fullName evidence="2">1323_t:CDS:1</fullName>
    </submittedName>
</protein>